<dbReference type="Gene3D" id="3.20.20.150">
    <property type="entry name" value="Divalent-metal-dependent TIM barrel enzymes"/>
    <property type="match status" value="1"/>
</dbReference>
<dbReference type="InterPro" id="IPR013022">
    <property type="entry name" value="Xyl_isomerase-like_TIM-brl"/>
</dbReference>
<dbReference type="KEGG" id="apak:AP3564_15365"/>
<dbReference type="RefSeq" id="WP_157727984.1">
    <property type="nucleotide sequence ID" value="NZ_CP017703.1"/>
</dbReference>
<reference evidence="2 3" key="1">
    <citation type="submission" date="2016-10" db="EMBL/GenBank/DDBJ databases">
        <title>The whole genome sequencing and assembly of Aeribacillus pallidus KCTC3564 strain.</title>
        <authorList>
            <person name="Lee Y.-J."/>
            <person name="Park M.-K."/>
            <person name="Yi H."/>
            <person name="Bahn Y.-S."/>
            <person name="Kim J.F."/>
            <person name="Lee D.-W."/>
        </authorList>
    </citation>
    <scope>NUCLEOTIDE SEQUENCE [LARGE SCALE GENOMIC DNA]</scope>
    <source>
        <strain evidence="2 3">KCTC3564</strain>
    </source>
</reference>
<gene>
    <name evidence="2" type="ORF">AP3564_15365</name>
</gene>
<dbReference type="SUPFAM" id="SSF51658">
    <property type="entry name" value="Xylose isomerase-like"/>
    <property type="match status" value="1"/>
</dbReference>
<sequence length="278" mass="32134">MPKITRDQITGMNFHYKHYPLEYFLDAMVRYGFKNIELWGASPHFYVDDVSLQDTRKVKKEIDRRDLSVVCFTPEQCVYPINLAAKEERIREKSVQYFIKSAEVAKELGAPMLLVTAGWGYENEDRQEAWKRTRDSLERLSKVAADLELVLVLEPLTRAESNLIYDSKSLKTMLDEVNSPYLKGMIDTIPMALANEDFYNYFSLLNDNLIHIHFIDGKPEGHHVWGEGVLPLQKYIGQLSQIGYKGSLTLEYTSYQYVQNPDAAIERTLKVLSDVIHI</sequence>
<organism evidence="2 3">
    <name type="scientific">Aeribacillus pallidus</name>
    <dbReference type="NCBI Taxonomy" id="33936"/>
    <lineage>
        <taxon>Bacteria</taxon>
        <taxon>Bacillati</taxon>
        <taxon>Bacillota</taxon>
        <taxon>Bacilli</taxon>
        <taxon>Bacillales</taxon>
        <taxon>Bacillaceae</taxon>
        <taxon>Aeribacillus</taxon>
    </lineage>
</organism>
<name>A0A223E899_9BACI</name>
<dbReference type="EMBL" id="CP017703">
    <property type="protein sequence ID" value="ASS91411.1"/>
    <property type="molecule type" value="Genomic_DNA"/>
</dbReference>
<evidence type="ECO:0000313" key="3">
    <source>
        <dbReference type="Proteomes" id="UP000214606"/>
    </source>
</evidence>
<protein>
    <recommendedName>
        <fullName evidence="1">Xylose isomerase-like TIM barrel domain-containing protein</fullName>
    </recommendedName>
</protein>
<evidence type="ECO:0000259" key="1">
    <source>
        <dbReference type="Pfam" id="PF01261"/>
    </source>
</evidence>
<dbReference type="PANTHER" id="PTHR12110">
    <property type="entry name" value="HYDROXYPYRUVATE ISOMERASE"/>
    <property type="match status" value="1"/>
</dbReference>
<evidence type="ECO:0000313" key="2">
    <source>
        <dbReference type="EMBL" id="ASS91411.1"/>
    </source>
</evidence>
<dbReference type="InterPro" id="IPR036237">
    <property type="entry name" value="Xyl_isomerase-like_sf"/>
</dbReference>
<dbReference type="AlphaFoldDB" id="A0A223E899"/>
<feature type="domain" description="Xylose isomerase-like TIM barrel" evidence="1">
    <location>
        <begin position="26"/>
        <end position="273"/>
    </location>
</feature>
<proteinExistence type="predicted"/>
<accession>A0A223E899</accession>
<dbReference type="InterPro" id="IPR050312">
    <property type="entry name" value="IolE/XylAMocC-like"/>
</dbReference>
<dbReference type="Pfam" id="PF01261">
    <property type="entry name" value="AP_endonuc_2"/>
    <property type="match status" value="1"/>
</dbReference>
<dbReference type="Proteomes" id="UP000214606">
    <property type="component" value="Chromosome"/>
</dbReference>